<dbReference type="InterPro" id="IPR011701">
    <property type="entry name" value="MFS"/>
</dbReference>
<dbReference type="GO" id="GO:0022857">
    <property type="term" value="F:transmembrane transporter activity"/>
    <property type="evidence" value="ECO:0007669"/>
    <property type="project" value="InterPro"/>
</dbReference>
<feature type="transmembrane region" description="Helical" evidence="6">
    <location>
        <begin position="88"/>
        <end position="109"/>
    </location>
</feature>
<dbReference type="EMBL" id="JADOUF010000001">
    <property type="protein sequence ID" value="MBG6137882.1"/>
    <property type="molecule type" value="Genomic_DNA"/>
</dbReference>
<keyword evidence="8" id="KW-1185">Reference proteome</keyword>
<feature type="transmembrane region" description="Helical" evidence="6">
    <location>
        <begin position="382"/>
        <end position="401"/>
    </location>
</feature>
<evidence type="ECO:0000256" key="4">
    <source>
        <dbReference type="ARBA" id="ARBA00022989"/>
    </source>
</evidence>
<feature type="transmembrane region" description="Helical" evidence="6">
    <location>
        <begin position="256"/>
        <end position="280"/>
    </location>
</feature>
<feature type="transmembrane region" description="Helical" evidence="6">
    <location>
        <begin position="23"/>
        <end position="44"/>
    </location>
</feature>
<dbReference type="GO" id="GO:0005886">
    <property type="term" value="C:plasma membrane"/>
    <property type="evidence" value="ECO:0007669"/>
    <property type="project" value="UniProtKB-SubCell"/>
</dbReference>
<proteinExistence type="predicted"/>
<feature type="transmembrane region" description="Helical" evidence="6">
    <location>
        <begin position="181"/>
        <end position="201"/>
    </location>
</feature>
<evidence type="ECO:0000256" key="1">
    <source>
        <dbReference type="ARBA" id="ARBA00004651"/>
    </source>
</evidence>
<comment type="caution">
    <text evidence="7">The sequence shown here is derived from an EMBL/GenBank/DDBJ whole genome shotgun (WGS) entry which is preliminary data.</text>
</comment>
<dbReference type="Proteomes" id="UP000622552">
    <property type="component" value="Unassembled WGS sequence"/>
</dbReference>
<keyword evidence="4 6" id="KW-1133">Transmembrane helix</keyword>
<organism evidence="7 8">
    <name type="scientific">Longispora fulva</name>
    <dbReference type="NCBI Taxonomy" id="619741"/>
    <lineage>
        <taxon>Bacteria</taxon>
        <taxon>Bacillati</taxon>
        <taxon>Actinomycetota</taxon>
        <taxon>Actinomycetes</taxon>
        <taxon>Micromonosporales</taxon>
        <taxon>Micromonosporaceae</taxon>
        <taxon>Longispora</taxon>
    </lineage>
</organism>
<feature type="transmembrane region" description="Helical" evidence="6">
    <location>
        <begin position="313"/>
        <end position="338"/>
    </location>
</feature>
<reference evidence="7" key="1">
    <citation type="submission" date="2020-11" db="EMBL/GenBank/DDBJ databases">
        <title>Sequencing the genomes of 1000 actinobacteria strains.</title>
        <authorList>
            <person name="Klenk H.-P."/>
        </authorList>
    </citation>
    <scope>NUCLEOTIDE SEQUENCE</scope>
    <source>
        <strain evidence="7">DSM 45356</strain>
    </source>
</reference>
<evidence type="ECO:0000313" key="8">
    <source>
        <dbReference type="Proteomes" id="UP000622552"/>
    </source>
</evidence>
<evidence type="ECO:0000313" key="7">
    <source>
        <dbReference type="EMBL" id="MBG6137882.1"/>
    </source>
</evidence>
<gene>
    <name evidence="7" type="ORF">IW245_004076</name>
</gene>
<dbReference type="CDD" id="cd06173">
    <property type="entry name" value="MFS_MefA_like"/>
    <property type="match status" value="1"/>
</dbReference>
<dbReference type="AlphaFoldDB" id="A0A8J7KXI4"/>
<evidence type="ECO:0000256" key="5">
    <source>
        <dbReference type="ARBA" id="ARBA00023136"/>
    </source>
</evidence>
<dbReference type="Pfam" id="PF07690">
    <property type="entry name" value="MFS_1"/>
    <property type="match status" value="1"/>
</dbReference>
<comment type="subcellular location">
    <subcellularLocation>
        <location evidence="1">Cell membrane</location>
        <topology evidence="1">Multi-pass membrane protein</topology>
    </subcellularLocation>
</comment>
<feature type="transmembrane region" description="Helical" evidence="6">
    <location>
        <begin position="56"/>
        <end position="76"/>
    </location>
</feature>
<keyword evidence="3 6" id="KW-0812">Transmembrane</keyword>
<feature type="transmembrane region" description="Helical" evidence="6">
    <location>
        <begin position="287"/>
        <end position="307"/>
    </location>
</feature>
<feature type="transmembrane region" description="Helical" evidence="6">
    <location>
        <begin position="350"/>
        <end position="376"/>
    </location>
</feature>
<evidence type="ECO:0000256" key="3">
    <source>
        <dbReference type="ARBA" id="ARBA00022692"/>
    </source>
</evidence>
<dbReference type="PANTHER" id="PTHR23513:SF6">
    <property type="entry name" value="MAJOR FACILITATOR SUPERFAMILY ASSOCIATED DOMAIN-CONTAINING PROTEIN"/>
    <property type="match status" value="1"/>
</dbReference>
<dbReference type="PANTHER" id="PTHR23513">
    <property type="entry name" value="INTEGRAL MEMBRANE EFFLUX PROTEIN-RELATED"/>
    <property type="match status" value="1"/>
</dbReference>
<dbReference type="InterPro" id="IPR036259">
    <property type="entry name" value="MFS_trans_sf"/>
</dbReference>
<evidence type="ECO:0000256" key="6">
    <source>
        <dbReference type="SAM" id="Phobius"/>
    </source>
</evidence>
<keyword evidence="2" id="KW-1003">Cell membrane</keyword>
<keyword evidence="5 6" id="KW-0472">Membrane</keyword>
<protein>
    <submittedName>
        <fullName evidence="7">MFS family permease</fullName>
    </submittedName>
</protein>
<evidence type="ECO:0000256" key="2">
    <source>
        <dbReference type="ARBA" id="ARBA00022475"/>
    </source>
</evidence>
<accession>A0A8J7KXI4</accession>
<dbReference type="SUPFAM" id="SSF103473">
    <property type="entry name" value="MFS general substrate transporter"/>
    <property type="match status" value="1"/>
</dbReference>
<dbReference type="Gene3D" id="1.20.1250.20">
    <property type="entry name" value="MFS general substrate transporter like domains"/>
    <property type="match status" value="1"/>
</dbReference>
<name>A0A8J7KXI4_9ACTN</name>
<dbReference type="RefSeq" id="WP_197004697.1">
    <property type="nucleotide sequence ID" value="NZ_BONS01000017.1"/>
</dbReference>
<sequence length="407" mass="41897">MSVVAPSRPPYLRILRHPVLRRFLPAVLLSAFGDGMSFVAVAWLAVQLAPPGRHGVWTGLAVAAYALPATLGAALLGPLVRRFDGARLVAVDATLRAALLGTIAVLAVADLLGPALYVVLLALSSLLHAWGNAGVYTLVAEELDDEDRVTGNALVSSVQQASFVIGPALAGLVTAFAGPGWVIGADAVTFAFLAVTCVGIVRSRPPRMLPPAEKGGAWLTLRSHPQLLALIAVTCAFFFLYGPVEVAMPVHIADELHASAGLLGGYVAAYGVGTVFGSLLAGLLRRLPLWPVIAAIVVGWGLCLLPSGLTDAVAPGMVGFGIGGFVYGPFTAICTALFQRSAPAEHLSQVLAFRGALITPAAALGTAVGGPLVGAIGGRQTLLVSAWTTILLGALLALGSIPSWRRR</sequence>
<feature type="transmembrane region" description="Helical" evidence="6">
    <location>
        <begin position="227"/>
        <end position="244"/>
    </location>
</feature>